<evidence type="ECO:0000313" key="5">
    <source>
        <dbReference type="Proteomes" id="UP000216840"/>
    </source>
</evidence>
<organism evidence="4 5">
    <name type="scientific">Winogradskyella aurantia</name>
    <dbReference type="NCBI Taxonomy" id="1915063"/>
    <lineage>
        <taxon>Bacteria</taxon>
        <taxon>Pseudomonadati</taxon>
        <taxon>Bacteroidota</taxon>
        <taxon>Flavobacteriia</taxon>
        <taxon>Flavobacteriales</taxon>
        <taxon>Flavobacteriaceae</taxon>
        <taxon>Winogradskyella</taxon>
    </lineage>
</organism>
<dbReference type="InterPro" id="IPR000286">
    <property type="entry name" value="HDACs"/>
</dbReference>
<dbReference type="PANTHER" id="PTHR10625">
    <property type="entry name" value="HISTONE DEACETYLASE HDAC1-RELATED"/>
    <property type="match status" value="1"/>
</dbReference>
<keyword evidence="2" id="KW-0378">Hydrolase</keyword>
<dbReference type="Pfam" id="PF00850">
    <property type="entry name" value="Hist_deacetyl"/>
    <property type="match status" value="1"/>
</dbReference>
<reference evidence="4 5" key="1">
    <citation type="submission" date="2017-05" db="EMBL/GenBank/DDBJ databases">
        <title>The draft genome sequence of Idiomarina salinarum WNB302.</title>
        <authorList>
            <person name="Sun Y."/>
            <person name="Chen B."/>
            <person name="Du Z."/>
        </authorList>
    </citation>
    <scope>NUCLEOTIDE SEQUENCE [LARGE SCALE GENOMIC DNA]</scope>
    <source>
        <strain evidence="4 5">WNB302</strain>
    </source>
</reference>
<protein>
    <submittedName>
        <fullName evidence="4">Histone deacetylase</fullName>
    </submittedName>
</protein>
<dbReference type="GO" id="GO:0016787">
    <property type="term" value="F:hydrolase activity"/>
    <property type="evidence" value="ECO:0007669"/>
    <property type="project" value="UniProtKB-KW"/>
</dbReference>
<sequence>MLKIAFNPIYKHPLPKGHRFPMEKYDLLPQQLKHEGTCSEVNFFEPKRPNDKYIVAVHDPEYYYDLVNMTLDQRAVRKIGFPLSEVLVEREVIIADGTIKASEHALQYGIAMNIAGGTHHAFTNRGEAFCLLNDQAIGARYLQHKGLAHNILIVDLDVHQGNGTAEIFQNDNSVFTFSMHGKSNYPFKKEQSDLDIALDNNTDDGTYLSILKETLPTLIREQNPDFIYYLCGVDVISSDKLGKLGLSVAGCKERDRFVLEQCKHNGIPVMCSMGGGYSPDIKTIVDAHANTFRLANELYF</sequence>
<dbReference type="GO" id="GO:0040029">
    <property type="term" value="P:epigenetic regulation of gene expression"/>
    <property type="evidence" value="ECO:0007669"/>
    <property type="project" value="TreeGrafter"/>
</dbReference>
<feature type="domain" description="Histone deacetylase" evidence="3">
    <location>
        <begin position="18"/>
        <end position="287"/>
    </location>
</feature>
<dbReference type="AlphaFoldDB" id="A0A265V0S6"/>
<keyword evidence="5" id="KW-1185">Reference proteome</keyword>
<comment type="similarity">
    <text evidence="1">Belongs to the histone deacetylase family.</text>
</comment>
<dbReference type="InterPro" id="IPR023801">
    <property type="entry name" value="His_deacetylse_dom"/>
</dbReference>
<evidence type="ECO:0000256" key="1">
    <source>
        <dbReference type="ARBA" id="ARBA00005947"/>
    </source>
</evidence>
<dbReference type="SUPFAM" id="SSF52768">
    <property type="entry name" value="Arginase/deacetylase"/>
    <property type="match status" value="1"/>
</dbReference>
<proteinExistence type="inferred from homology"/>
<accession>A0A265V0S6</accession>
<dbReference type="CDD" id="cd09993">
    <property type="entry name" value="HDAC_classIV"/>
    <property type="match status" value="1"/>
</dbReference>
<dbReference type="PANTHER" id="PTHR10625:SF19">
    <property type="entry name" value="HISTONE DEACETYLASE 12"/>
    <property type="match status" value="1"/>
</dbReference>
<dbReference type="Gene3D" id="3.40.800.20">
    <property type="entry name" value="Histone deacetylase domain"/>
    <property type="match status" value="1"/>
</dbReference>
<evidence type="ECO:0000313" key="4">
    <source>
        <dbReference type="EMBL" id="OZV71161.1"/>
    </source>
</evidence>
<dbReference type="RefSeq" id="WP_094967232.1">
    <property type="nucleotide sequence ID" value="NZ_NGJN01000001.1"/>
</dbReference>
<dbReference type="Proteomes" id="UP000216840">
    <property type="component" value="Unassembled WGS sequence"/>
</dbReference>
<evidence type="ECO:0000256" key="2">
    <source>
        <dbReference type="ARBA" id="ARBA00022801"/>
    </source>
</evidence>
<comment type="caution">
    <text evidence="4">The sequence shown here is derived from an EMBL/GenBank/DDBJ whole genome shotgun (WGS) entry which is preliminary data.</text>
</comment>
<dbReference type="PRINTS" id="PR01270">
    <property type="entry name" value="HDASUPER"/>
</dbReference>
<dbReference type="GO" id="GO:0004407">
    <property type="term" value="F:histone deacetylase activity"/>
    <property type="evidence" value="ECO:0007669"/>
    <property type="project" value="InterPro"/>
</dbReference>
<dbReference type="OrthoDB" id="9808367at2"/>
<dbReference type="InterPro" id="IPR037138">
    <property type="entry name" value="His_deacetylse_dom_sf"/>
</dbReference>
<dbReference type="InterPro" id="IPR044150">
    <property type="entry name" value="HDAC_classIV"/>
</dbReference>
<dbReference type="EMBL" id="NGJN01000001">
    <property type="protein sequence ID" value="OZV71161.1"/>
    <property type="molecule type" value="Genomic_DNA"/>
</dbReference>
<dbReference type="InterPro" id="IPR023696">
    <property type="entry name" value="Ureohydrolase_dom_sf"/>
</dbReference>
<name>A0A265V0S6_9FLAO</name>
<evidence type="ECO:0000259" key="3">
    <source>
        <dbReference type="Pfam" id="PF00850"/>
    </source>
</evidence>
<gene>
    <name evidence="4" type="ORF">CA834_00935</name>
</gene>